<keyword evidence="5" id="KW-1185">Reference proteome</keyword>
<name>A0AA97KCY0_EUBMA</name>
<dbReference type="KEGG" id="emc:129341587"/>
<feature type="region of interest" description="Disordered" evidence="3">
    <location>
        <begin position="306"/>
        <end position="343"/>
    </location>
</feature>
<feature type="coiled-coil region" evidence="2">
    <location>
        <begin position="186"/>
        <end position="234"/>
    </location>
</feature>
<evidence type="ECO:0000313" key="5">
    <source>
        <dbReference type="Proteomes" id="UP001190640"/>
    </source>
</evidence>
<reference evidence="6" key="1">
    <citation type="submission" date="2025-08" db="UniProtKB">
        <authorList>
            <consortium name="RefSeq"/>
        </authorList>
    </citation>
    <scope>IDENTIFICATION</scope>
    <source>
        <tissue evidence="6">Blood</tissue>
    </source>
</reference>
<dbReference type="GO" id="GO:0007286">
    <property type="term" value="P:spermatid development"/>
    <property type="evidence" value="ECO:0007669"/>
    <property type="project" value="TreeGrafter"/>
</dbReference>
<proteinExistence type="predicted"/>
<feature type="compositionally biased region" description="Polar residues" evidence="3">
    <location>
        <begin position="312"/>
        <end position="336"/>
    </location>
</feature>
<feature type="domain" description="DUF4200" evidence="4">
    <location>
        <begin position="36"/>
        <end position="154"/>
    </location>
</feature>
<evidence type="ECO:0000259" key="4">
    <source>
        <dbReference type="Pfam" id="PF13863"/>
    </source>
</evidence>
<dbReference type="InterPro" id="IPR051147">
    <property type="entry name" value="CFAP_domain-containing"/>
</dbReference>
<organism evidence="5 6">
    <name type="scientific">Eublepharis macularius</name>
    <name type="common">Leopard gecko</name>
    <name type="synonym">Cyrtodactylus macularius</name>
    <dbReference type="NCBI Taxonomy" id="481883"/>
    <lineage>
        <taxon>Eukaryota</taxon>
        <taxon>Metazoa</taxon>
        <taxon>Chordata</taxon>
        <taxon>Craniata</taxon>
        <taxon>Vertebrata</taxon>
        <taxon>Euteleostomi</taxon>
        <taxon>Lepidosauria</taxon>
        <taxon>Squamata</taxon>
        <taxon>Bifurcata</taxon>
        <taxon>Gekkota</taxon>
        <taxon>Eublepharidae</taxon>
        <taxon>Eublepharinae</taxon>
        <taxon>Eublepharis</taxon>
    </lineage>
</organism>
<dbReference type="GeneID" id="129341587"/>
<keyword evidence="1 2" id="KW-0175">Coiled coil</keyword>
<dbReference type="InterPro" id="IPR025252">
    <property type="entry name" value="DUF4200"/>
</dbReference>
<keyword evidence="6" id="KW-0969">Cilium</keyword>
<gene>
    <name evidence="6" type="primary">CFAP73</name>
</gene>
<protein>
    <submittedName>
        <fullName evidence="6">Cilia- and flagella-associated protein 73 isoform X1</fullName>
    </submittedName>
</protein>
<evidence type="ECO:0000313" key="6">
    <source>
        <dbReference type="RefSeq" id="XP_054852836.1"/>
    </source>
</evidence>
<sequence>MASDLEERVRAAFRDKLLPVKTPARENDFLPPACCLLEKQRELAEVEQALLAQKEEFQMKMENLQHRRQELESKEKELKKAVVKFDKFLKENDAKRSRALRKAGEEQQQAVQRTAEVEHLRQEIAHLLSVKKKLQQRLEVHKAFPEYLQKVLEKAEQFQEISELISRFQTLTATQAKLAQREVVTREALEEEHACLQKYVEESSNQILRQKNQIAQLQAQLEEAQIRVHEGESIWNRIQNTAAQKTLEVGQIKLAALNLFQMVAKHRKLPGDVAQEDTEAQLDAVQFCTVDLIDILADFRHGYPPSVPQPELTVTPQSELSKPYPTSGTNTSLSTLKNKRIPT</sequence>
<dbReference type="Proteomes" id="UP001190640">
    <property type="component" value="Chromosome 13"/>
</dbReference>
<dbReference type="Pfam" id="PF13863">
    <property type="entry name" value="DUF4200"/>
    <property type="match status" value="1"/>
</dbReference>
<dbReference type="PANTHER" id="PTHR21683:SF8">
    <property type="entry name" value="COILED-COIL DOMAIN-CONTAINING PROTEIN 42"/>
    <property type="match status" value="1"/>
</dbReference>
<keyword evidence="6" id="KW-0966">Cell projection</keyword>
<feature type="coiled-coil region" evidence="2">
    <location>
        <begin position="36"/>
        <end position="91"/>
    </location>
</feature>
<dbReference type="AlphaFoldDB" id="A0AA97KCY0"/>
<dbReference type="GO" id="GO:0005856">
    <property type="term" value="C:cytoskeleton"/>
    <property type="evidence" value="ECO:0007669"/>
    <property type="project" value="UniProtKB-ARBA"/>
</dbReference>
<dbReference type="PANTHER" id="PTHR21683">
    <property type="entry name" value="COILED-COIL DOMAIN-CONTAINING PROTEIN 42 LIKE-2-LIKE-RELATED"/>
    <property type="match status" value="1"/>
</dbReference>
<evidence type="ECO:0000256" key="2">
    <source>
        <dbReference type="SAM" id="Coils"/>
    </source>
</evidence>
<evidence type="ECO:0000256" key="3">
    <source>
        <dbReference type="SAM" id="MobiDB-lite"/>
    </source>
</evidence>
<evidence type="ECO:0000256" key="1">
    <source>
        <dbReference type="ARBA" id="ARBA00023054"/>
    </source>
</evidence>
<accession>A0AA97KCY0</accession>
<dbReference type="CTD" id="387885"/>
<keyword evidence="6" id="KW-0282">Flagellum</keyword>
<dbReference type="RefSeq" id="XP_054852836.1">
    <property type="nucleotide sequence ID" value="XM_054996861.1"/>
</dbReference>